<dbReference type="InterPro" id="IPR008271">
    <property type="entry name" value="Ser/Thr_kinase_AS"/>
</dbReference>
<dbReference type="SUPFAM" id="SSF56112">
    <property type="entry name" value="Protein kinase-like (PK-like)"/>
    <property type="match status" value="1"/>
</dbReference>
<name>C5NZJ0_COCP7</name>
<evidence type="ECO:0000256" key="1">
    <source>
        <dbReference type="SAM" id="MobiDB-lite"/>
    </source>
</evidence>
<feature type="region of interest" description="Disordered" evidence="1">
    <location>
        <begin position="11"/>
        <end position="38"/>
    </location>
</feature>
<sequence length="436" mass="49682">MLQQQYPRLLSRQMNVKLERQPRLTTNPSRSQKRPPSTMTKHFALISHATVKRKWSRGQEPRNRSLHAVASRAHSQWHISVSFEGSLYSDGVNRARVEKRRQDLEDLCRCLDFGRLRLLDDTVTQVFIRRENDATLPSHEYNIAVTDRRPLPLKRSLRSDSEYTPVFTRLWFCIREDPFHVRFPLYRSAIDIPTIDLLEIRRTCELSPGVHKVHLEGDKLELLYVYKEVDSRLYIPRDSQVLEQELQNLQLFRGEEGIVQIIAAVISKNPYQTTPGTDSSNQTVLRGILLEYHPKGTLFDALQGTSPKPWVKWALQIAHGLACLHQSAVTHMDLKPSNVVISADGNAVLIDISGIGGTTREWLAPEMHDVTDPLSESLKARIQNDIWAFGQMLSAMAKNSCNSEEEKLLRRVAVGAMANPSSRSSLHDILSQLSSK</sequence>
<dbReference type="PROSITE" id="PS00108">
    <property type="entry name" value="PROTEIN_KINASE_ST"/>
    <property type="match status" value="1"/>
</dbReference>
<proteinExistence type="predicted"/>
<gene>
    <name evidence="3" type="ORF">CPC735_012010</name>
</gene>
<dbReference type="OrthoDB" id="4204376at2759"/>
<protein>
    <submittedName>
        <fullName evidence="3">Kinase domain containing protein</fullName>
    </submittedName>
</protein>
<dbReference type="InterPro" id="IPR011009">
    <property type="entry name" value="Kinase-like_dom_sf"/>
</dbReference>
<dbReference type="PANTHER" id="PTHR44329">
    <property type="entry name" value="SERINE/THREONINE-PROTEIN KINASE TNNI3K-RELATED"/>
    <property type="match status" value="1"/>
</dbReference>
<feature type="compositionally biased region" description="Polar residues" evidence="1">
    <location>
        <begin position="23"/>
        <end position="38"/>
    </location>
</feature>
<evidence type="ECO:0000259" key="2">
    <source>
        <dbReference type="PROSITE" id="PS50011"/>
    </source>
</evidence>
<dbReference type="Proteomes" id="UP000009084">
    <property type="component" value="Unassembled WGS sequence"/>
</dbReference>
<dbReference type="KEGG" id="cpw:9697523"/>
<dbReference type="PROSITE" id="PS50011">
    <property type="entry name" value="PROTEIN_KINASE_DOM"/>
    <property type="match status" value="1"/>
</dbReference>
<organism evidence="3 4">
    <name type="scientific">Coccidioides posadasii (strain C735)</name>
    <name type="common">Valley fever fungus</name>
    <dbReference type="NCBI Taxonomy" id="222929"/>
    <lineage>
        <taxon>Eukaryota</taxon>
        <taxon>Fungi</taxon>
        <taxon>Dikarya</taxon>
        <taxon>Ascomycota</taxon>
        <taxon>Pezizomycotina</taxon>
        <taxon>Eurotiomycetes</taxon>
        <taxon>Eurotiomycetidae</taxon>
        <taxon>Onygenales</taxon>
        <taxon>Onygenaceae</taxon>
        <taxon>Coccidioides</taxon>
    </lineage>
</organism>
<dbReference type="AlphaFoldDB" id="C5NZJ0"/>
<dbReference type="GO" id="GO:0004674">
    <property type="term" value="F:protein serine/threonine kinase activity"/>
    <property type="evidence" value="ECO:0007669"/>
    <property type="project" value="TreeGrafter"/>
</dbReference>
<accession>C5NZJ0</accession>
<dbReference type="SMART" id="SM00220">
    <property type="entry name" value="S_TKc"/>
    <property type="match status" value="1"/>
</dbReference>
<comment type="caution">
    <text evidence="3">The sequence shown here is derived from an EMBL/GenBank/DDBJ whole genome shotgun (WGS) entry which is preliminary data.</text>
</comment>
<dbReference type="HOGENOM" id="CLU_043429_1_0_1"/>
<evidence type="ECO:0000313" key="3">
    <source>
        <dbReference type="EMBL" id="EER29883.1"/>
    </source>
</evidence>
<dbReference type="VEuPathDB" id="FungiDB:CPC735_012010"/>
<dbReference type="CDD" id="cd00180">
    <property type="entry name" value="PKc"/>
    <property type="match status" value="1"/>
</dbReference>
<dbReference type="Gene3D" id="1.10.510.10">
    <property type="entry name" value="Transferase(Phosphotransferase) domain 1"/>
    <property type="match status" value="1"/>
</dbReference>
<reference evidence="3 4" key="1">
    <citation type="journal article" date="2009" name="Genome Res.">
        <title>Comparative genomic analyses of the human fungal pathogens Coccidioides and their relatives.</title>
        <authorList>
            <person name="Sharpton T.J."/>
            <person name="Stajich J.E."/>
            <person name="Rounsley S.D."/>
            <person name="Gardner M.J."/>
            <person name="Wortman J.R."/>
            <person name="Jordar V.S."/>
            <person name="Maiti R."/>
            <person name="Kodira C.D."/>
            <person name="Neafsey D.E."/>
            <person name="Zeng Q."/>
            <person name="Hung C.-Y."/>
            <person name="McMahan C."/>
            <person name="Muszewska A."/>
            <person name="Grynberg M."/>
            <person name="Mandel M.A."/>
            <person name="Kellner E.M."/>
            <person name="Barker B.M."/>
            <person name="Galgiani J.N."/>
            <person name="Orbach M.J."/>
            <person name="Kirkland T.N."/>
            <person name="Cole G.T."/>
            <person name="Henn M.R."/>
            <person name="Birren B.W."/>
            <person name="Taylor J.W."/>
        </authorList>
    </citation>
    <scope>NUCLEOTIDE SEQUENCE [LARGE SCALE GENOMIC DNA]</scope>
    <source>
        <strain evidence="4">C735</strain>
    </source>
</reference>
<dbReference type="InterPro" id="IPR051681">
    <property type="entry name" value="Ser/Thr_Kinases-Pseudokinases"/>
</dbReference>
<dbReference type="InterPro" id="IPR000719">
    <property type="entry name" value="Prot_kinase_dom"/>
</dbReference>
<dbReference type="Pfam" id="PF00069">
    <property type="entry name" value="Pkinase"/>
    <property type="match status" value="1"/>
</dbReference>
<feature type="domain" description="Protein kinase" evidence="2">
    <location>
        <begin position="200"/>
        <end position="436"/>
    </location>
</feature>
<dbReference type="GO" id="GO:0005524">
    <property type="term" value="F:ATP binding"/>
    <property type="evidence" value="ECO:0007669"/>
    <property type="project" value="InterPro"/>
</dbReference>
<dbReference type="EMBL" id="ACFW01000001">
    <property type="protein sequence ID" value="EER29883.1"/>
    <property type="molecule type" value="Genomic_DNA"/>
</dbReference>
<keyword evidence="3" id="KW-0418">Kinase</keyword>
<keyword evidence="3" id="KW-0808">Transferase</keyword>
<evidence type="ECO:0000313" key="4">
    <source>
        <dbReference type="Proteomes" id="UP000009084"/>
    </source>
</evidence>